<protein>
    <submittedName>
        <fullName evidence="2">Uncharacterized protein</fullName>
    </submittedName>
</protein>
<feature type="region of interest" description="Disordered" evidence="1">
    <location>
        <begin position="23"/>
        <end position="94"/>
    </location>
</feature>
<proteinExistence type="predicted"/>
<reference evidence="2" key="1">
    <citation type="submission" date="2015-04" db="UniProtKB">
        <authorList>
            <consortium name="EnsemblPlants"/>
        </authorList>
    </citation>
    <scope>IDENTIFICATION</scope>
</reference>
<keyword evidence="3" id="KW-1185">Reference proteome</keyword>
<dbReference type="AlphaFoldDB" id="A0A0D9YRM1"/>
<feature type="compositionally biased region" description="Pro residues" evidence="1">
    <location>
        <begin position="70"/>
        <end position="83"/>
    </location>
</feature>
<evidence type="ECO:0000256" key="1">
    <source>
        <dbReference type="SAM" id="MobiDB-lite"/>
    </source>
</evidence>
<sequence length="281" mass="31823">MLLPVCTLRHRRPFLRVHYTAHPHHPATTSWCGKHGRDQPSLKRRWQSSEKKLAKRATPGRRPAGDLPPATAPRPPVARPVVPPSTVDRRPSPHQRIALRASCAPAARALRPARRAVTPSTVDRHPLLHRGSTHKRCDSPSPLQALGPYIAICRCLRQGRSSAYCSKYKSTKHNWNIMDKGWMKASRSSIEYNIGELAEKVHLELDAFGHDHHDHNYDHHHGYDNLQLEFSPWGKPSKTMVDCLATFVEARSWSHANLPYANVFGSFKIRPCCIDQIKQVS</sequence>
<accession>A0A0D9YRM1</accession>
<organism evidence="2">
    <name type="scientific">Oryza glumipatula</name>
    <dbReference type="NCBI Taxonomy" id="40148"/>
    <lineage>
        <taxon>Eukaryota</taxon>
        <taxon>Viridiplantae</taxon>
        <taxon>Streptophyta</taxon>
        <taxon>Embryophyta</taxon>
        <taxon>Tracheophyta</taxon>
        <taxon>Spermatophyta</taxon>
        <taxon>Magnoliopsida</taxon>
        <taxon>Liliopsida</taxon>
        <taxon>Poales</taxon>
        <taxon>Poaceae</taxon>
        <taxon>BOP clade</taxon>
        <taxon>Oryzoideae</taxon>
        <taxon>Oryzeae</taxon>
        <taxon>Oryzinae</taxon>
        <taxon>Oryza</taxon>
    </lineage>
</organism>
<dbReference type="EnsemblPlants" id="OGLUM02G15060.1">
    <property type="protein sequence ID" value="OGLUM02G15060.1"/>
    <property type="gene ID" value="OGLUM02G15060"/>
</dbReference>
<evidence type="ECO:0000313" key="3">
    <source>
        <dbReference type="Proteomes" id="UP000026961"/>
    </source>
</evidence>
<feature type="compositionally biased region" description="Basic and acidic residues" evidence="1">
    <location>
        <begin position="35"/>
        <end position="52"/>
    </location>
</feature>
<evidence type="ECO:0000313" key="2">
    <source>
        <dbReference type="EnsemblPlants" id="OGLUM02G15060.1"/>
    </source>
</evidence>
<name>A0A0D9YRM1_9ORYZ</name>
<dbReference type="Gramene" id="OGLUM02G15060.1">
    <property type="protein sequence ID" value="OGLUM02G15060.1"/>
    <property type="gene ID" value="OGLUM02G15060"/>
</dbReference>
<dbReference type="Proteomes" id="UP000026961">
    <property type="component" value="Chromosome 2"/>
</dbReference>
<reference evidence="2" key="2">
    <citation type="submission" date="2018-05" db="EMBL/GenBank/DDBJ databases">
        <title>OgluRS3 (Oryza glumaepatula Reference Sequence Version 3).</title>
        <authorList>
            <person name="Zhang J."/>
            <person name="Kudrna D."/>
            <person name="Lee S."/>
            <person name="Talag J."/>
            <person name="Welchert J."/>
            <person name="Wing R.A."/>
        </authorList>
    </citation>
    <scope>NUCLEOTIDE SEQUENCE [LARGE SCALE GENOMIC DNA]</scope>
</reference>
<dbReference type="HOGENOM" id="CLU_1091430_0_0_1"/>